<proteinExistence type="predicted"/>
<protein>
    <submittedName>
        <fullName evidence="2">Variant surface glycoprotein 1125.1264</fullName>
    </submittedName>
</protein>
<dbReference type="SUPFAM" id="SSF58087">
    <property type="entry name" value="Variant surface glycoprotein (N-terminal domain)"/>
    <property type="match status" value="1"/>
</dbReference>
<keyword evidence="1" id="KW-0732">Signal</keyword>
<evidence type="ECO:0000256" key="1">
    <source>
        <dbReference type="SAM" id="SignalP"/>
    </source>
</evidence>
<reference evidence="2" key="1">
    <citation type="submission" date="2016-08" db="EMBL/GenBank/DDBJ databases">
        <title>VSG repertoire of Trypanosoma brucei EATRO 1125.</title>
        <authorList>
            <person name="Cross G.A."/>
        </authorList>
    </citation>
    <scope>NUCLEOTIDE SEQUENCE</scope>
    <source>
        <strain evidence="2">EATRO 1125</strain>
    </source>
</reference>
<name>A0A1J0R6V6_9TRYP</name>
<organism evidence="2">
    <name type="scientific">Trypanosoma brucei</name>
    <dbReference type="NCBI Taxonomy" id="5691"/>
    <lineage>
        <taxon>Eukaryota</taxon>
        <taxon>Discoba</taxon>
        <taxon>Euglenozoa</taxon>
        <taxon>Kinetoplastea</taxon>
        <taxon>Metakinetoplastina</taxon>
        <taxon>Trypanosomatida</taxon>
        <taxon>Trypanosomatidae</taxon>
        <taxon>Trypanosoma</taxon>
    </lineage>
</organism>
<sequence>MSTYRGAIATVAVLMHLAAPAQQDKGDGTLGAAGDEVDDTCKEADFFGAAGKAMTAKLAEAHTKITQIRTEQQRYELAALAAQTTEESGKYAALVAYLRQRASAAIELSQQARNAVQAFAAKANRWAGAQAGATTAAAATYALTTNPVGDGNGRTYSIPLTGSAKGNNACHNDDIKTTTAGGKDLQLTTLKKLQISSEALIQAPVQAYTISLAGCTDSAGTTSCGSTNNVFGTSTAGGTYIVLGNAANDKSAKVTGVQATPATYSTTQPTSVYKNDDKTNGCATPGDASDKVIPTAASLAASLCIALQKVAEITKIKANPTGSDLAADDDFLNTAVSAIPSHQRYIQLSKEGTKNTVQEAIKRIYGDGDAAMNTKTVEPANRLHLYYNNDGKKGKNNSCRCSKHRYGTKILDIHVVAKSFDSKDPQTGNWYPKRRK</sequence>
<feature type="signal peptide" evidence="1">
    <location>
        <begin position="1"/>
        <end position="23"/>
    </location>
</feature>
<accession>A0A1J0R6V6</accession>
<evidence type="ECO:0000313" key="2">
    <source>
        <dbReference type="EMBL" id="APD73498.1"/>
    </source>
</evidence>
<dbReference type="EMBL" id="KX699542">
    <property type="protein sequence ID" value="APD73498.1"/>
    <property type="molecule type" value="Genomic_DNA"/>
</dbReference>
<dbReference type="AlphaFoldDB" id="A0A1J0R6V6"/>
<feature type="chain" id="PRO_5013289239" evidence="1">
    <location>
        <begin position="24"/>
        <end position="436"/>
    </location>
</feature>
<dbReference type="VEuPathDB" id="TriTrypDB:Tb427_000171900"/>